<evidence type="ECO:0008006" key="2">
    <source>
        <dbReference type="Google" id="ProtNLM"/>
    </source>
</evidence>
<sequence>MSESDFPAEFWQGIQQFNQGEFYECHDTLEAIWIEASEPQKTFYQGILQLAVAIYHLGNHNLRGATILVGEAISRLSRYQPNYAGIDVIGLLDESQTLLRQLQQATLENVNLPQLLQEGGLQYPKISLLETSENSDNL</sequence>
<evidence type="ECO:0000313" key="1">
    <source>
        <dbReference type="EMBL" id="OEJ74960.1"/>
    </source>
</evidence>
<dbReference type="InterPro" id="IPR023203">
    <property type="entry name" value="TTHA0068_sf"/>
</dbReference>
<dbReference type="InterPro" id="IPR005500">
    <property type="entry name" value="DUF309"/>
</dbReference>
<accession>A0A1E5QJX3</accession>
<comment type="caution">
    <text evidence="1">The sequence shown here is derived from an EMBL/GenBank/DDBJ whole genome shotgun (WGS) entry which is preliminary data.</text>
</comment>
<dbReference type="EMBL" id="MJGC01000058">
    <property type="protein sequence ID" value="OEJ74960.1"/>
    <property type="molecule type" value="Genomic_DNA"/>
</dbReference>
<dbReference type="STRING" id="1781255.BH720_12115"/>
<dbReference type="Gene3D" id="1.10.3450.10">
    <property type="entry name" value="TTHA0068-like"/>
    <property type="match status" value="1"/>
</dbReference>
<dbReference type="SUPFAM" id="SSF140663">
    <property type="entry name" value="TTHA0068-like"/>
    <property type="match status" value="1"/>
</dbReference>
<dbReference type="AlphaFoldDB" id="A0A1E5QJX3"/>
<dbReference type="Pfam" id="PF03745">
    <property type="entry name" value="DUF309"/>
    <property type="match status" value="1"/>
</dbReference>
<proteinExistence type="predicted"/>
<name>A0A1E5QJX3_9CYAN</name>
<dbReference type="PANTHER" id="PTHR34796">
    <property type="entry name" value="EXPRESSED PROTEIN"/>
    <property type="match status" value="1"/>
</dbReference>
<protein>
    <recommendedName>
        <fullName evidence="2">DUF309 domain-containing protein</fullName>
    </recommendedName>
</protein>
<dbReference type="OrthoDB" id="165483at2"/>
<dbReference type="RefSeq" id="WP_069967469.1">
    <property type="nucleotide sequence ID" value="NZ_CM124774.1"/>
</dbReference>
<gene>
    <name evidence="1" type="ORF">BH720_12115</name>
</gene>
<organism evidence="1">
    <name type="scientific">Desertifilum tharense IPPAS B-1220</name>
    <dbReference type="NCBI Taxonomy" id="1781255"/>
    <lineage>
        <taxon>Bacteria</taxon>
        <taxon>Bacillati</taxon>
        <taxon>Cyanobacteriota</taxon>
        <taxon>Cyanophyceae</taxon>
        <taxon>Desertifilales</taxon>
        <taxon>Desertifilaceae</taxon>
        <taxon>Desertifilum</taxon>
    </lineage>
</organism>
<reference evidence="1" key="1">
    <citation type="submission" date="2016-09" db="EMBL/GenBank/DDBJ databases">
        <title>Draft genome of thermotolerant cyanobacterium Desertifilum sp. strain IPPAS B-1220.</title>
        <authorList>
            <person name="Sinetova M.A."/>
            <person name="Bolakhan K."/>
            <person name="Zayadan B.K."/>
            <person name="Mironov K.S."/>
            <person name="Ustinova V."/>
            <person name="Kupriyanova E.V."/>
            <person name="Sidorov R.A."/>
            <person name="Skrypnik A.N."/>
            <person name="Gogoleva N.E."/>
            <person name="Gogolev Y.V."/>
            <person name="Los D.A."/>
        </authorList>
    </citation>
    <scope>NUCLEOTIDE SEQUENCE [LARGE SCALE GENOMIC DNA]</scope>
    <source>
        <strain evidence="1">IPPAS B-1220</strain>
    </source>
</reference>
<dbReference type="PANTHER" id="PTHR34796:SF1">
    <property type="entry name" value="EXPRESSED PROTEIN"/>
    <property type="match status" value="1"/>
</dbReference>